<keyword evidence="2 6" id="KW-0500">Molybdenum</keyword>
<dbReference type="PANTHER" id="PTHR30632">
    <property type="entry name" value="MOLYBDATE-BINDING PERIPLASMIC PROTEIN"/>
    <property type="match status" value="1"/>
</dbReference>
<dbReference type="PIRSF" id="PIRSF004846">
    <property type="entry name" value="ModA"/>
    <property type="match status" value="1"/>
</dbReference>
<dbReference type="Gene3D" id="3.40.190.10">
    <property type="entry name" value="Periplasmic binding protein-like II"/>
    <property type="match status" value="2"/>
</dbReference>
<dbReference type="AlphaFoldDB" id="A0A7D5V9X1"/>
<organism evidence="8 9">
    <name type="scientific">Chitinibacter fontanus</name>
    <dbReference type="NCBI Taxonomy" id="1737446"/>
    <lineage>
        <taxon>Bacteria</taxon>
        <taxon>Pseudomonadati</taxon>
        <taxon>Pseudomonadota</taxon>
        <taxon>Betaproteobacteria</taxon>
        <taxon>Neisseriales</taxon>
        <taxon>Chitinibacteraceae</taxon>
        <taxon>Chitinibacter</taxon>
    </lineage>
</organism>
<name>A0A7D5V9X1_9NEIS</name>
<dbReference type="GO" id="GO:1901359">
    <property type="term" value="F:tungstate binding"/>
    <property type="evidence" value="ECO:0007669"/>
    <property type="project" value="UniProtKB-ARBA"/>
</dbReference>
<dbReference type="Proteomes" id="UP000510822">
    <property type="component" value="Chromosome"/>
</dbReference>
<evidence type="ECO:0000256" key="1">
    <source>
        <dbReference type="ARBA" id="ARBA00009175"/>
    </source>
</evidence>
<feature type="chain" id="PRO_5028890617" evidence="7">
    <location>
        <begin position="18"/>
        <end position="242"/>
    </location>
</feature>
<comment type="subunit">
    <text evidence="5">The complex is composed of two ATP-binding proteins (ModC), two transmembrane proteins (ModB) and a solute-binding protein (ModA).</text>
</comment>
<feature type="binding site" evidence="6">
    <location>
        <position position="160"/>
    </location>
    <ligand>
        <name>molybdate</name>
        <dbReference type="ChEBI" id="CHEBI:36264"/>
    </ligand>
</feature>
<dbReference type="GO" id="GO:0030973">
    <property type="term" value="F:molybdate ion binding"/>
    <property type="evidence" value="ECO:0007669"/>
    <property type="project" value="InterPro"/>
</dbReference>
<sequence length="242" mass="26005">MLRGLLLALGFSAVAHAGEVKIAVASNFVAPLQQLASEFQQQTGHRLQISSGATGKLFAQISNGAPFEVFLSADDEAPAKLVAAGLARKDTLFTYATGHLVLWSSVSNTPDENTLKTNAFNKLALANPSVAPYGRAALEYLQSQGLHDRLKNKLVYGENIAQAQQFVATGNAQYGLIAASLVMRDGQFTMGNGWLIPAQYHQPIRQDAVLLNVGQGNAAATAFLQYLKSAPAQRIIRRYGYQ</sequence>
<dbReference type="NCBIfam" id="TIGR01256">
    <property type="entry name" value="modA"/>
    <property type="match status" value="1"/>
</dbReference>
<dbReference type="EMBL" id="CP058952">
    <property type="protein sequence ID" value="QLI81260.1"/>
    <property type="molecule type" value="Genomic_DNA"/>
</dbReference>
<protein>
    <submittedName>
        <fullName evidence="8">Molybdate ABC transporter substrate-binding protein</fullName>
    </submittedName>
</protein>
<reference evidence="8 9" key="1">
    <citation type="journal article" date="2016" name="Int. J. Syst. Evol. Microbiol.">
        <title>Chitinibacter fontanus sp. nov., isolated from a spring.</title>
        <authorList>
            <person name="Sheu S.Y."/>
            <person name="Li Y.S."/>
            <person name="Young C.C."/>
            <person name="Chen W.M."/>
        </authorList>
    </citation>
    <scope>NUCLEOTIDE SEQUENCE [LARGE SCALE GENOMIC DNA]</scope>
    <source>
        <strain evidence="8 9">STM-7</strain>
    </source>
</reference>
<dbReference type="Pfam" id="PF13531">
    <property type="entry name" value="SBP_bac_11"/>
    <property type="match status" value="1"/>
</dbReference>
<evidence type="ECO:0000313" key="9">
    <source>
        <dbReference type="Proteomes" id="UP000510822"/>
    </source>
</evidence>
<dbReference type="GO" id="GO:0046872">
    <property type="term" value="F:metal ion binding"/>
    <property type="evidence" value="ECO:0007669"/>
    <property type="project" value="UniProtKB-KW"/>
</dbReference>
<dbReference type="InterPro" id="IPR044084">
    <property type="entry name" value="AvModA-like_subst-bd"/>
</dbReference>
<feature type="binding site" evidence="6">
    <location>
        <position position="54"/>
    </location>
    <ligand>
        <name>molybdate</name>
        <dbReference type="ChEBI" id="CHEBI:36264"/>
    </ligand>
</feature>
<evidence type="ECO:0000256" key="7">
    <source>
        <dbReference type="SAM" id="SignalP"/>
    </source>
</evidence>
<evidence type="ECO:0000256" key="4">
    <source>
        <dbReference type="ARBA" id="ARBA00022729"/>
    </source>
</evidence>
<keyword evidence="3 6" id="KW-0479">Metal-binding</keyword>
<evidence type="ECO:0000256" key="3">
    <source>
        <dbReference type="ARBA" id="ARBA00022723"/>
    </source>
</evidence>
<dbReference type="RefSeq" id="WP_180308387.1">
    <property type="nucleotide sequence ID" value="NZ_CP058952.1"/>
</dbReference>
<dbReference type="CDD" id="cd13539">
    <property type="entry name" value="PBP2_AvModA"/>
    <property type="match status" value="1"/>
</dbReference>
<keyword evidence="9" id="KW-1185">Reference proteome</keyword>
<gene>
    <name evidence="8" type="primary">modA</name>
    <name evidence="8" type="ORF">HZU75_06830</name>
</gene>
<dbReference type="GO" id="GO:0015689">
    <property type="term" value="P:molybdate ion transport"/>
    <property type="evidence" value="ECO:0007669"/>
    <property type="project" value="InterPro"/>
</dbReference>
<evidence type="ECO:0000256" key="5">
    <source>
        <dbReference type="ARBA" id="ARBA00062515"/>
    </source>
</evidence>
<dbReference type="InterPro" id="IPR005950">
    <property type="entry name" value="ModA"/>
</dbReference>
<accession>A0A7D5V9X1</accession>
<dbReference type="KEGG" id="cfon:HZU75_06830"/>
<feature type="signal peptide" evidence="7">
    <location>
        <begin position="1"/>
        <end position="17"/>
    </location>
</feature>
<evidence type="ECO:0000256" key="6">
    <source>
        <dbReference type="PIRSR" id="PIRSR004846-1"/>
    </source>
</evidence>
<proteinExistence type="inferred from homology"/>
<evidence type="ECO:0000313" key="8">
    <source>
        <dbReference type="EMBL" id="QLI81260.1"/>
    </source>
</evidence>
<dbReference type="InterPro" id="IPR050682">
    <property type="entry name" value="ModA/WtpA"/>
</dbReference>
<comment type="similarity">
    <text evidence="1">Belongs to the bacterial solute-binding protein ModA family.</text>
</comment>
<dbReference type="PANTHER" id="PTHR30632:SF14">
    <property type="entry name" value="TUNGSTATE_MOLYBDATE_CHROMATE-BINDING PROTEIN MODA"/>
    <property type="match status" value="1"/>
</dbReference>
<dbReference type="SUPFAM" id="SSF53850">
    <property type="entry name" value="Periplasmic binding protein-like II"/>
    <property type="match status" value="1"/>
</dbReference>
<evidence type="ECO:0000256" key="2">
    <source>
        <dbReference type="ARBA" id="ARBA00022505"/>
    </source>
</evidence>
<keyword evidence="4 7" id="KW-0732">Signal</keyword>
<dbReference type="FunFam" id="3.40.190.10:FF:000035">
    <property type="entry name" value="Molybdate ABC transporter substrate-binding protein"/>
    <property type="match status" value="1"/>
</dbReference>